<reference evidence="2 3" key="1">
    <citation type="journal article" date="2014" name="Genome Announc.">
        <title>Genome Sequence of Yersinia similis Y228T, a Member of the Yersinia pseudotuberculosis Complex.</title>
        <authorList>
            <person name="Sprague L.D."/>
            <person name="Neubauer H."/>
        </authorList>
    </citation>
    <scope>NUCLEOTIDE SEQUENCE [LARGE SCALE GENOMIC DNA]</scope>
    <source>
        <strain evidence="2 3">228</strain>
    </source>
</reference>
<protein>
    <recommendedName>
        <fullName evidence="4">Inner membrane protein</fullName>
    </recommendedName>
</protein>
<accession>A0ABM5Q2J5</accession>
<evidence type="ECO:0000313" key="3">
    <source>
        <dbReference type="Proteomes" id="UP000019439"/>
    </source>
</evidence>
<dbReference type="Pfam" id="PF13988">
    <property type="entry name" value="DUF4225"/>
    <property type="match status" value="1"/>
</dbReference>
<dbReference type="InterPro" id="IPR025320">
    <property type="entry name" value="DUF4225"/>
</dbReference>
<feature type="transmembrane region" description="Helical" evidence="1">
    <location>
        <begin position="142"/>
        <end position="162"/>
    </location>
</feature>
<keyword evidence="3" id="KW-1185">Reference proteome</keyword>
<dbReference type="RefSeq" id="WP_025384161.1">
    <property type="nucleotide sequence ID" value="NZ_CGBP01000003.1"/>
</dbReference>
<organism evidence="2 3">
    <name type="scientific">Yersinia similis</name>
    <dbReference type="NCBI Taxonomy" id="367190"/>
    <lineage>
        <taxon>Bacteria</taxon>
        <taxon>Pseudomonadati</taxon>
        <taxon>Pseudomonadota</taxon>
        <taxon>Gammaproteobacteria</taxon>
        <taxon>Enterobacterales</taxon>
        <taxon>Yersiniaceae</taxon>
        <taxon>Yersinia</taxon>
    </lineage>
</organism>
<proteinExistence type="predicted"/>
<sequence>MDIYLSGQKRNNDYFLSMGKIVANDLIRKSKALSTRHIKDFFIRTRFENEIKVFSDNNLNAIKTAKSDHECKTAINNIKVECYNLEKQGTLLSLKQAKVFVSVKIEEHDGIVGYIINGIGVIVSGVQVAIGAGILFTSIPTGNLLGIVAGAHIFISGVSSVVENIDKLRGNKDAVGFMPNIYMNGAEFFDFDRKTGMLAYYSMDFTTSFYGILKFSLKPEAWRLFDYLPTDHYRKINTMSKSALMFKMATSANKIRTISETYLTDKSEFQR</sequence>
<keyword evidence="1" id="KW-1133">Transmembrane helix</keyword>
<evidence type="ECO:0000256" key="1">
    <source>
        <dbReference type="SAM" id="Phobius"/>
    </source>
</evidence>
<name>A0ABM5Q2J5_9GAMM</name>
<keyword evidence="1" id="KW-0472">Membrane</keyword>
<evidence type="ECO:0000313" key="2">
    <source>
        <dbReference type="EMBL" id="AHK21545.1"/>
    </source>
</evidence>
<dbReference type="EMBL" id="CP007230">
    <property type="protein sequence ID" value="AHK21545.1"/>
    <property type="molecule type" value="Genomic_DNA"/>
</dbReference>
<keyword evidence="1" id="KW-0812">Transmembrane</keyword>
<gene>
    <name evidence="2" type="ORF">BF17_21455</name>
</gene>
<dbReference type="GeneID" id="96665928"/>
<evidence type="ECO:0008006" key="4">
    <source>
        <dbReference type="Google" id="ProtNLM"/>
    </source>
</evidence>
<dbReference type="Proteomes" id="UP000019439">
    <property type="component" value="Chromosome"/>
</dbReference>
<feature type="transmembrane region" description="Helical" evidence="1">
    <location>
        <begin position="114"/>
        <end position="136"/>
    </location>
</feature>